<comment type="caution">
    <text evidence="2">The sequence shown here is derived from an EMBL/GenBank/DDBJ whole genome shotgun (WGS) entry which is preliminary data.</text>
</comment>
<dbReference type="Proteomes" id="UP001205998">
    <property type="component" value="Unassembled WGS sequence"/>
</dbReference>
<evidence type="ECO:0000313" key="2">
    <source>
        <dbReference type="EMBL" id="KAI5629617.1"/>
    </source>
</evidence>
<evidence type="ECO:0000313" key="3">
    <source>
        <dbReference type="Proteomes" id="UP001205998"/>
    </source>
</evidence>
<name>A0AAD5B8L9_SILAS</name>
<keyword evidence="3" id="KW-1185">Reference proteome</keyword>
<reference evidence="2" key="1">
    <citation type="submission" date="2018-07" db="EMBL/GenBank/DDBJ databases">
        <title>Comparative genomics of catfishes provides insights into carnivory and benthic adaptation.</title>
        <authorList>
            <person name="Zhang Y."/>
            <person name="Wang D."/>
            <person name="Peng Z."/>
            <person name="Zheng S."/>
            <person name="Shao F."/>
            <person name="Tao W."/>
        </authorList>
    </citation>
    <scope>NUCLEOTIDE SEQUENCE</scope>
    <source>
        <strain evidence="2">Chongqing</strain>
    </source>
</reference>
<feature type="region of interest" description="Disordered" evidence="1">
    <location>
        <begin position="1"/>
        <end position="30"/>
    </location>
</feature>
<feature type="compositionally biased region" description="Polar residues" evidence="1">
    <location>
        <begin position="273"/>
        <end position="286"/>
    </location>
</feature>
<feature type="compositionally biased region" description="Basic and acidic residues" evidence="1">
    <location>
        <begin position="120"/>
        <end position="131"/>
    </location>
</feature>
<feature type="compositionally biased region" description="Low complexity" evidence="1">
    <location>
        <begin position="368"/>
        <end position="378"/>
    </location>
</feature>
<proteinExistence type="predicted"/>
<dbReference type="EMBL" id="MU534513">
    <property type="protein sequence ID" value="KAI5629617.1"/>
    <property type="molecule type" value="Genomic_DNA"/>
</dbReference>
<feature type="compositionally biased region" description="Basic residues" evidence="1">
    <location>
        <begin position="97"/>
        <end position="107"/>
    </location>
</feature>
<feature type="non-terminal residue" evidence="2">
    <location>
        <position position="1"/>
    </location>
</feature>
<feature type="compositionally biased region" description="Basic and acidic residues" evidence="1">
    <location>
        <begin position="252"/>
        <end position="272"/>
    </location>
</feature>
<accession>A0AAD5B8L9</accession>
<feature type="region of interest" description="Disordered" evidence="1">
    <location>
        <begin position="43"/>
        <end position="316"/>
    </location>
</feature>
<feature type="region of interest" description="Disordered" evidence="1">
    <location>
        <begin position="368"/>
        <end position="387"/>
    </location>
</feature>
<feature type="compositionally biased region" description="Polar residues" evidence="1">
    <location>
        <begin position="1"/>
        <end position="10"/>
    </location>
</feature>
<dbReference type="AlphaFoldDB" id="A0AAD5B8L9"/>
<feature type="non-terminal residue" evidence="2">
    <location>
        <position position="387"/>
    </location>
</feature>
<feature type="compositionally biased region" description="Basic and acidic residues" evidence="1">
    <location>
        <begin position="188"/>
        <end position="204"/>
    </location>
</feature>
<gene>
    <name evidence="2" type="ORF">C0J50_12691</name>
</gene>
<organism evidence="2 3">
    <name type="scientific">Silurus asotus</name>
    <name type="common">Amur catfish</name>
    <name type="synonym">Parasilurus asotus</name>
    <dbReference type="NCBI Taxonomy" id="30991"/>
    <lineage>
        <taxon>Eukaryota</taxon>
        <taxon>Metazoa</taxon>
        <taxon>Chordata</taxon>
        <taxon>Craniata</taxon>
        <taxon>Vertebrata</taxon>
        <taxon>Euteleostomi</taxon>
        <taxon>Actinopterygii</taxon>
        <taxon>Neopterygii</taxon>
        <taxon>Teleostei</taxon>
        <taxon>Ostariophysi</taxon>
        <taxon>Siluriformes</taxon>
        <taxon>Siluridae</taxon>
        <taxon>Silurus</taxon>
    </lineage>
</organism>
<sequence>PVCSTDYCNNEQDEEGEHINGPPAGKLSPLRRAFPEILQTALQWESEPPNEGDKASVRTSTPHAQYSPEDNKQLVTEGKASNTRRRKTEGTTDTRIHKIQRKVKTRGSKLSDWLSKSTLKKLEQRNTKPQDETMQSSSSSEEESDSLMESQAKEELLMHHKGKSVPSTKYMSLNDKSKGCRSSTFWEIPDKQAKIMSGMDDRTPGCRSKGQKDVWSSIQAQWPKKTLKELFSDSDTEAANSPPQVTPGLNELEPKQTNETHEELQEGQEKNQEYPSSGSNSILNTPPTTPESAEVLCQRHLSSPPPQSSVLASCSPATSSSAGLLIEECVGGRNDCDTSMVEMDIVSCEFHQSGSPSKIFEANLSSNSSCSLSLSSSSQQEIEQKSK</sequence>
<evidence type="ECO:0000256" key="1">
    <source>
        <dbReference type="SAM" id="MobiDB-lite"/>
    </source>
</evidence>
<protein>
    <submittedName>
        <fullName evidence="2">AT-rich interactive domain-containing protein 4B isoform X3</fullName>
    </submittedName>
</protein>